<comment type="subcellular location">
    <subcellularLocation>
        <location evidence="1">Membrane</location>
        <topology evidence="1">Multi-pass membrane protein</topology>
    </subcellularLocation>
</comment>
<dbReference type="InterPro" id="IPR011701">
    <property type="entry name" value="MFS"/>
</dbReference>
<dbReference type="CDD" id="cd17393">
    <property type="entry name" value="MFS_MosC_like"/>
    <property type="match status" value="1"/>
</dbReference>
<evidence type="ECO:0000256" key="3">
    <source>
        <dbReference type="ARBA" id="ARBA00022989"/>
    </source>
</evidence>
<dbReference type="PANTHER" id="PTHR23514:SF13">
    <property type="entry name" value="INNER MEMBRANE PROTEIN YBJJ"/>
    <property type="match status" value="1"/>
</dbReference>
<dbReference type="Gene3D" id="1.20.1250.20">
    <property type="entry name" value="MFS general substrate transporter like domains"/>
    <property type="match status" value="2"/>
</dbReference>
<dbReference type="GO" id="GO:0016020">
    <property type="term" value="C:membrane"/>
    <property type="evidence" value="ECO:0007669"/>
    <property type="project" value="UniProtKB-SubCell"/>
</dbReference>
<gene>
    <name evidence="5" type="ORF">CXU09_01840</name>
</gene>
<accession>A0A2N8I3S3</accession>
<keyword evidence="2" id="KW-0812">Transmembrane</keyword>
<protein>
    <submittedName>
        <fullName evidence="5">MFS transporter</fullName>
    </submittedName>
</protein>
<sequence>MMNMPLPKTTQGVYRLSVSTFYFLQGLVFASWASRIPDIKSALGLNDADLGSVLFAVPVGQMSAMALSGYLVGRCGSRKILMAASVFYPAVLVCLGMAGSFWELAAGLFFFGVAANLTNISVNTQGVGVERLYQCSIMARFHGLWSLAGFFGALLGAAMVDWHISAETHFIAIFLICMIILAVFSPSLLPRDARRSSSQGGGMFRSMDAYVLVIGLIAFGSMVSEGTMFDWSGVYFESVVKPGPGLVQMGYVAFMSTMALGRFTADRLVMRFGPVRVLRASGILIASGLLVSVLFPMLWSATLGFLLVGFGTSSIVPLCYSMAGKSRKMIPSMALASVSTIGFLGFLMGPPVIGHIAHASSLRWSFSLIALVGLGTAFIAPFLKKYR</sequence>
<dbReference type="InterPro" id="IPR020846">
    <property type="entry name" value="MFS_dom"/>
</dbReference>
<dbReference type="InterPro" id="IPR051788">
    <property type="entry name" value="MFS_Transporter"/>
</dbReference>
<dbReference type="AlphaFoldDB" id="A0A2N8I3S3"/>
<dbReference type="PROSITE" id="PS50850">
    <property type="entry name" value="MFS"/>
    <property type="match status" value="1"/>
</dbReference>
<dbReference type="InterPro" id="IPR036259">
    <property type="entry name" value="MFS_trans_sf"/>
</dbReference>
<keyword evidence="4" id="KW-0472">Membrane</keyword>
<evidence type="ECO:0000256" key="4">
    <source>
        <dbReference type="ARBA" id="ARBA00023136"/>
    </source>
</evidence>
<dbReference type="SUPFAM" id="SSF103473">
    <property type="entry name" value="MFS general substrate transporter"/>
    <property type="match status" value="1"/>
</dbReference>
<comment type="caution">
    <text evidence="5">The sequence shown here is derived from an EMBL/GenBank/DDBJ whole genome shotgun (WGS) entry which is preliminary data.</text>
</comment>
<proteinExistence type="predicted"/>
<name>A0A2N8I3S3_9BACT</name>
<dbReference type="EMBL" id="PJKN01000001">
    <property type="protein sequence ID" value="PNC58122.1"/>
    <property type="molecule type" value="Genomic_DNA"/>
</dbReference>
<dbReference type="PANTHER" id="PTHR23514">
    <property type="entry name" value="BYPASS OF STOP CODON PROTEIN 6"/>
    <property type="match status" value="1"/>
</dbReference>
<dbReference type="Pfam" id="PF07690">
    <property type="entry name" value="MFS_1"/>
    <property type="match status" value="1"/>
</dbReference>
<evidence type="ECO:0000256" key="2">
    <source>
        <dbReference type="ARBA" id="ARBA00022692"/>
    </source>
</evidence>
<reference evidence="5 6" key="1">
    <citation type="journal article" date="2017" name="BMC Genomics">
        <title>Genome sequencing of 39 Akkermansia muciniphila isolates reveals its population structure, genomic and functional diverisity, and global distribution in mammalian gut microbiotas.</title>
        <authorList>
            <person name="Guo X."/>
            <person name="Li S."/>
            <person name="Zhang J."/>
            <person name="Wu F."/>
            <person name="Li X."/>
            <person name="Wu D."/>
            <person name="Zhang M."/>
            <person name="Ou Z."/>
            <person name="Jie Z."/>
            <person name="Yan Q."/>
            <person name="Li P."/>
            <person name="Yi J."/>
            <person name="Peng Y."/>
        </authorList>
    </citation>
    <scope>NUCLEOTIDE SEQUENCE [LARGE SCALE GENOMIC DNA]</scope>
    <source>
        <strain evidence="5 6">GP43</strain>
    </source>
</reference>
<keyword evidence="3" id="KW-1133">Transmembrane helix</keyword>
<evidence type="ECO:0000313" key="6">
    <source>
        <dbReference type="Proteomes" id="UP000235914"/>
    </source>
</evidence>
<evidence type="ECO:0000256" key="1">
    <source>
        <dbReference type="ARBA" id="ARBA00004141"/>
    </source>
</evidence>
<dbReference type="GO" id="GO:0022857">
    <property type="term" value="F:transmembrane transporter activity"/>
    <property type="evidence" value="ECO:0007669"/>
    <property type="project" value="InterPro"/>
</dbReference>
<dbReference type="Proteomes" id="UP000235914">
    <property type="component" value="Unassembled WGS sequence"/>
</dbReference>
<evidence type="ECO:0000313" key="5">
    <source>
        <dbReference type="EMBL" id="PNC58122.1"/>
    </source>
</evidence>
<organism evidence="5 6">
    <name type="scientific">Akkermansia muciniphila</name>
    <dbReference type="NCBI Taxonomy" id="239935"/>
    <lineage>
        <taxon>Bacteria</taxon>
        <taxon>Pseudomonadati</taxon>
        <taxon>Verrucomicrobiota</taxon>
        <taxon>Verrucomicrobiia</taxon>
        <taxon>Verrucomicrobiales</taxon>
        <taxon>Akkermansiaceae</taxon>
        <taxon>Akkermansia</taxon>
    </lineage>
</organism>